<keyword evidence="10" id="KW-1185">Reference proteome</keyword>
<dbReference type="GO" id="GO:0006865">
    <property type="term" value="P:amino acid transport"/>
    <property type="evidence" value="ECO:0007669"/>
    <property type="project" value="TreeGrafter"/>
</dbReference>
<keyword evidence="3 7" id="KW-0812">Transmembrane</keyword>
<dbReference type="PRINTS" id="PR00176">
    <property type="entry name" value="NANEUSMPORT"/>
</dbReference>
<feature type="binding site" evidence="6">
    <location>
        <position position="363"/>
    </location>
    <ligand>
        <name>Na(+)</name>
        <dbReference type="ChEBI" id="CHEBI:29101"/>
        <label>1</label>
    </ligand>
</feature>
<dbReference type="GO" id="GO:0046872">
    <property type="term" value="F:metal ion binding"/>
    <property type="evidence" value="ECO:0007669"/>
    <property type="project" value="UniProtKB-KW"/>
</dbReference>
<feature type="transmembrane region" description="Helical" evidence="9">
    <location>
        <begin position="668"/>
        <end position="689"/>
    </location>
</feature>
<feature type="region of interest" description="Disordered" evidence="8">
    <location>
        <begin position="1291"/>
        <end position="1318"/>
    </location>
</feature>
<comment type="similarity">
    <text evidence="7">Belongs to the sodium:neurotransmitter symporter (SNF) (TC 2.A.22) family.</text>
</comment>
<feature type="transmembrane region" description="Helical" evidence="9">
    <location>
        <begin position="565"/>
        <end position="587"/>
    </location>
</feature>
<organism evidence="10 11">
    <name type="scientific">Odobenus rosmarus divergens</name>
    <name type="common">Pacific walrus</name>
    <dbReference type="NCBI Taxonomy" id="9708"/>
    <lineage>
        <taxon>Eukaryota</taxon>
        <taxon>Metazoa</taxon>
        <taxon>Chordata</taxon>
        <taxon>Craniata</taxon>
        <taxon>Vertebrata</taxon>
        <taxon>Euteleostomi</taxon>
        <taxon>Mammalia</taxon>
        <taxon>Eutheria</taxon>
        <taxon>Laurasiatheria</taxon>
        <taxon>Carnivora</taxon>
        <taxon>Caniformia</taxon>
        <taxon>Pinnipedia</taxon>
        <taxon>Odobenidae</taxon>
        <taxon>Odobenus</taxon>
    </lineage>
</organism>
<evidence type="ECO:0000256" key="2">
    <source>
        <dbReference type="ARBA" id="ARBA00022448"/>
    </source>
</evidence>
<dbReference type="Proteomes" id="UP000245340">
    <property type="component" value="Unplaced"/>
</dbReference>
<feature type="transmembrane region" description="Helical" evidence="9">
    <location>
        <begin position="997"/>
        <end position="1020"/>
    </location>
</feature>
<feature type="region of interest" description="Disordered" evidence="8">
    <location>
        <begin position="1211"/>
        <end position="1235"/>
    </location>
</feature>
<accession>A0A9B0LZU6</accession>
<name>A0A9B0LZU6_ODORO</name>
<dbReference type="Pfam" id="PF00209">
    <property type="entry name" value="SNF"/>
    <property type="match status" value="3"/>
</dbReference>
<feature type="compositionally biased region" description="Basic and acidic residues" evidence="8">
    <location>
        <begin position="1301"/>
        <end position="1318"/>
    </location>
</feature>
<evidence type="ECO:0000256" key="1">
    <source>
        <dbReference type="ARBA" id="ARBA00004141"/>
    </source>
</evidence>
<feature type="transmembrane region" description="Helical" evidence="9">
    <location>
        <begin position="1040"/>
        <end position="1060"/>
    </location>
</feature>
<feature type="binding site" evidence="6">
    <location>
        <position position="100"/>
    </location>
    <ligand>
        <name>Na(+)</name>
        <dbReference type="ChEBI" id="CHEBI:29101"/>
        <label>1</label>
    </ligand>
</feature>
<keyword evidence="6" id="KW-0479">Metal-binding</keyword>
<feature type="transmembrane region" description="Helical" evidence="9">
    <location>
        <begin position="836"/>
        <end position="860"/>
    </location>
</feature>
<keyword evidence="2 7" id="KW-0813">Transport</keyword>
<feature type="transmembrane region" description="Helical" evidence="9">
    <location>
        <begin position="709"/>
        <end position="730"/>
    </location>
</feature>
<keyword evidence="6" id="KW-0915">Sodium</keyword>
<proteinExistence type="inferred from homology"/>
<dbReference type="PROSITE" id="PS00610">
    <property type="entry name" value="NA_NEUROTRAN_SYMP_1"/>
    <property type="match status" value="2"/>
</dbReference>
<dbReference type="PANTHER" id="PTHR11616">
    <property type="entry name" value="SODIUM/CHLORIDE DEPENDENT TRANSPORTER"/>
    <property type="match status" value="1"/>
</dbReference>
<evidence type="ECO:0000313" key="11">
    <source>
        <dbReference type="RefSeq" id="XP_004415179.1"/>
    </source>
</evidence>
<dbReference type="PROSITE" id="PS00754">
    <property type="entry name" value="NA_NEUROTRAN_SYMP_2"/>
    <property type="match status" value="1"/>
</dbReference>
<dbReference type="SUPFAM" id="SSF161070">
    <property type="entry name" value="SNF-like"/>
    <property type="match status" value="2"/>
</dbReference>
<evidence type="ECO:0000313" key="10">
    <source>
        <dbReference type="Proteomes" id="UP000245340"/>
    </source>
</evidence>
<feature type="transmembrane region" description="Helical" evidence="9">
    <location>
        <begin position="478"/>
        <end position="498"/>
    </location>
</feature>
<evidence type="ECO:0000256" key="5">
    <source>
        <dbReference type="ARBA" id="ARBA00023136"/>
    </source>
</evidence>
<dbReference type="InterPro" id="IPR000175">
    <property type="entry name" value="Na/ntran_symport"/>
</dbReference>
<dbReference type="GO" id="GO:0005886">
    <property type="term" value="C:plasma membrane"/>
    <property type="evidence" value="ECO:0007669"/>
    <property type="project" value="TreeGrafter"/>
</dbReference>
<evidence type="ECO:0000256" key="8">
    <source>
        <dbReference type="SAM" id="MobiDB-lite"/>
    </source>
</evidence>
<dbReference type="PROSITE" id="PS50267">
    <property type="entry name" value="NA_NEUROTRAN_SYMP_3"/>
    <property type="match status" value="2"/>
</dbReference>
<evidence type="ECO:0000256" key="6">
    <source>
        <dbReference type="PIRSR" id="PIRSR600175-1"/>
    </source>
</evidence>
<feature type="transmembrane region" description="Helical" evidence="9">
    <location>
        <begin position="519"/>
        <end position="545"/>
    </location>
</feature>
<feature type="transmembrane region" description="Helical" evidence="9">
    <location>
        <begin position="644"/>
        <end position="662"/>
    </location>
</feature>
<dbReference type="PANTHER" id="PTHR11616:SF100">
    <property type="entry name" value="TRANSPORTER"/>
    <property type="match status" value="1"/>
</dbReference>
<feature type="transmembrane region" description="Helical" evidence="9">
    <location>
        <begin position="166"/>
        <end position="194"/>
    </location>
</feature>
<reference evidence="11" key="1">
    <citation type="submission" date="2025-08" db="UniProtKB">
        <authorList>
            <consortium name="RefSeq"/>
        </authorList>
    </citation>
    <scope>IDENTIFICATION</scope>
</reference>
<gene>
    <name evidence="11" type="primary">SLC6A16</name>
</gene>
<feature type="compositionally biased region" description="Polar residues" evidence="8">
    <location>
        <begin position="1291"/>
        <end position="1300"/>
    </location>
</feature>
<feature type="transmembrane region" description="Helical" evidence="9">
    <location>
        <begin position="956"/>
        <end position="977"/>
    </location>
</feature>
<dbReference type="NCBIfam" id="NF037979">
    <property type="entry name" value="Na_transp"/>
    <property type="match status" value="1"/>
</dbReference>
<keyword evidence="7" id="KW-0769">Symport</keyword>
<feature type="binding site" evidence="6">
    <location>
        <position position="331"/>
    </location>
    <ligand>
        <name>Na(+)</name>
        <dbReference type="ChEBI" id="CHEBI:29101"/>
        <label>1</label>
    </ligand>
</feature>
<evidence type="ECO:0000256" key="7">
    <source>
        <dbReference type="RuleBase" id="RU003732"/>
    </source>
</evidence>
<feature type="region of interest" description="Disordered" evidence="8">
    <location>
        <begin position="1"/>
        <end position="25"/>
    </location>
</feature>
<feature type="transmembrane region" description="Helical" evidence="9">
    <location>
        <begin position="1080"/>
        <end position="1105"/>
    </location>
</feature>
<dbReference type="RefSeq" id="XP_004415179.1">
    <property type="nucleotide sequence ID" value="XM_004415122.1"/>
</dbReference>
<dbReference type="GO" id="GO:0015293">
    <property type="term" value="F:symporter activity"/>
    <property type="evidence" value="ECO:0007669"/>
    <property type="project" value="UniProtKB-KW"/>
</dbReference>
<feature type="transmembrane region" description="Helical" evidence="9">
    <location>
        <begin position="796"/>
        <end position="816"/>
    </location>
</feature>
<keyword evidence="4 9" id="KW-1133">Transmembrane helix</keyword>
<evidence type="ECO:0000256" key="4">
    <source>
        <dbReference type="ARBA" id="ARBA00022989"/>
    </source>
</evidence>
<keyword evidence="5 9" id="KW-0472">Membrane</keyword>
<feature type="transmembrane region" description="Helical" evidence="9">
    <location>
        <begin position="358"/>
        <end position="378"/>
    </location>
</feature>
<evidence type="ECO:0000256" key="9">
    <source>
        <dbReference type="SAM" id="Phobius"/>
    </source>
</evidence>
<dbReference type="GO" id="GO:0035725">
    <property type="term" value="P:sodium ion transmembrane transport"/>
    <property type="evidence" value="ECO:0007669"/>
    <property type="project" value="TreeGrafter"/>
</dbReference>
<feature type="transmembrane region" description="Helical" evidence="9">
    <location>
        <begin position="94"/>
        <end position="112"/>
    </location>
</feature>
<feature type="binding site" evidence="6">
    <location>
        <position position="490"/>
    </location>
    <ligand>
        <name>Na(+)</name>
        <dbReference type="ChEBI" id="CHEBI:29101"/>
        <label>1</label>
    </ligand>
</feature>
<evidence type="ECO:0000256" key="3">
    <source>
        <dbReference type="ARBA" id="ARBA00022692"/>
    </source>
</evidence>
<feature type="transmembrane region" description="Helical" evidence="9">
    <location>
        <begin position="124"/>
        <end position="145"/>
    </location>
</feature>
<sequence>MTSVSENTEAQDERPQISRPSDFKSLITTTSASQLLKSDLITEEPMSEEQKFDTVSSYIWSDEDNDEILETIHNDEPKEEAPTGRPSWANKTEYLLAQVGFSVGLSTIWRFPYLCFHNGGGSFLIIYMLMLFLVGVPLLFLEMAAGQRMRQGSIGVWKVISPWIGGVGYTSFMVCCIVGLYYSVLMAWSLFYLVQSFQSPLPWSMCPLLRNSSDFDPECERTAPTTYFWYRNVLKATDEIEIGGLPVMHLSVSLFMTWLIICISMIKGPKSTGTMLYVSVLLPYFILFCLLIRSLMLEGAHFGLKNLLAAKVPALYSVQVWRRTGNQLFLSMGPGFGSFTAISSYIPRSNNCVMDAFVVALLNLTASLTATVFVFAIMGHLATENNEKCYLRNAETVLYLIASGVLPAEAHPPDSMYHDPSSIYSTWLKSLPKQTKDTVLPYMTNCNIAHELKEVMEGPGVAIVAFTNITSVFSGSTFWAIIIFVLLASLGLSTMIGIMQGIVTPLQDTFSSLRKYTNLLTVGVCVPMYLGSLIFVTSSGSYYVNLLDDYWSNEVIRIYPSWAKVLLIILIIITILPVPAYFLYTLIGVDFTVSMIHSGTTVIFKPEAKGNSPKSQPWLQLTGKEILATKTQNYFAQTKRTKNILIQVALSIGLSSIWRFPYLCHRNGGGSFILMYFFMLLLFGIPLLYMEMIMGHWLRVDNIRVWKQLIPWLGGIGYASILVCILMSLYNSIIITWSLSYLGNSFDNSLPWNQCPLVKTINVTDLSCLQTVSHQYFWYHTTLSASGHIEEGVEALVLHLTLGVFAAWCLLFLTMITGLNTSMPAGEDNYIQMASLVVLVNLGTSLLVTSIIFIVLGFWATTSGPTCVEMSVAKLMKLIKKGVLPQDAKPPEDILLLPALDYLEWISHLPQHLQYQVIHSTPSCSIKTQKEKVMEGPGLAFAAFSQAVALFPGSRFWAVLFFLALVIVGLNTLIRILEGIVYPLQNSISIFRRHPKLLSDLSVAKPAFATALVCLGGFLGSLVFTGHSGSYIMSLFDDCLVPLILTIIVAFQNVALAWIYGARRVREEIFGDLGRLLWSFFTVLWCYVTLPGLLALTTICLMQLYQTEPPYYIAWNSSMPASQSLRNLIPSITWIEIPSPPPPPILLPSLCLKSQEVKQPYLQSTLGWVTFLSMLTFLPIPVYPLQHWWYLQDHIASDPFGKLQSKKMPLVPPKPLQLPKRHVKSQEGNSESSSKKLSLPLIRGLNLNPWQFSLSLSRNSQSSSWFSLPVITSVTSISSVRSVSLPISRQVSPASTAIDNSDQHTETKEEERHENSVQ</sequence>
<feature type="transmembrane region" description="Helical" evidence="9">
    <location>
        <begin position="275"/>
        <end position="296"/>
    </location>
</feature>
<comment type="subcellular location">
    <subcellularLocation>
        <location evidence="1">Membrane</location>
        <topology evidence="1">Multi-pass membrane protein</topology>
    </subcellularLocation>
</comment>
<feature type="binding site" evidence="6">
    <location>
        <position position="103"/>
    </location>
    <ligand>
        <name>Na(+)</name>
        <dbReference type="ChEBI" id="CHEBI:29101"/>
        <label>1</label>
    </ligand>
</feature>
<feature type="transmembrane region" description="Helical" evidence="9">
    <location>
        <begin position="242"/>
        <end position="263"/>
    </location>
</feature>
<protein>
    <recommendedName>
        <fullName evidence="7">Transporter</fullName>
    </recommendedName>
</protein>
<feature type="transmembrane region" description="Helical" evidence="9">
    <location>
        <begin position="328"/>
        <end position="346"/>
    </location>
</feature>
<dbReference type="InterPro" id="IPR037272">
    <property type="entry name" value="SNS_sf"/>
</dbReference>